<feature type="compositionally biased region" description="Low complexity" evidence="1">
    <location>
        <begin position="297"/>
        <end position="310"/>
    </location>
</feature>
<feature type="compositionally biased region" description="Basic residues" evidence="1">
    <location>
        <begin position="864"/>
        <end position="873"/>
    </location>
</feature>
<sequence length="955" mass="104799">MDVASSSTTAIQSRQKRVLPSRSTRGGPGVGNCDMDMLILDTQKRRSENEPLIPTNTRFLFTTDSSYSVDQEDGTQANIQLNTVAFDRYFEKPEVLHAFREQSIIEIPVFESIAELTSVGGRFRPRGAEDESAETSDAAYERRHKKYEAAEKRHRSREKEKLKHEHYKLKERIEQLRAMDSAAFMSVPASYFSPPPPGLANVDQTEVPTSSVYTTAFNGPTPNPEGDRRKEEMLNMALALEQRYRALLPSEKHRKAHDINIPESSIRTPVVEEDSDGERVAHARKDDNLRLRLPARTSNSSTPVPSPSVNRIVSKKSQSFSSKLPQAVRVLKQANQGASSPVSSMLTAGPSGPTTPSADVEMGTPEPIENPVPISPSQPPLSDERSSSNIAAVYVDHSMAPPISTLVDVTAPEKKKKTYKKKGQAAEGPSSKQPARRGRPSLVRSEVAPNDEGESEKDFSDEEGKKHAPVKNTTKGRPRGKAAARQAQVDADEAAPEVRELSTRMQQTTGLGSAEHDTPMAAPEIACETSQPATEDEQDELIATPPPEAMTSASTGPSRPQKRRKTTQKALEIPAELASETAEQESVGGPEPAESSSVATARRTIPRGAKPYISEDGEQKYATCDILLVALRSGGSNFREEKRHQKAFGVALPEILKHEYFYELPDWVHPVGSDPSQYRIEKRRSVSTRPSRRIQSATPVQQPIQSLVTDEANEVTDNAAKSDQDAQVDQEMHEPLPEETRVQSPEVQESYERGARTPEPGKPLEKVEEVIEQREGSPSPEKIPGVVETPNLPPNDVEMADNTQLEPSEAAQEPELRDEDAAATLHSTAEEQVPVTTPQPEPEIVEEQPVKTRRGGRRAEKPPSKRQPKRGAKKAMIQESPVPEEPQGQGEKENAMEVVSATVTTTGLQFATGNGAEAEGAASPQTDTTEIWANPHILPRDLSSKPNDDEEALEW</sequence>
<feature type="compositionally biased region" description="Polar residues" evidence="1">
    <location>
        <begin position="693"/>
        <end position="708"/>
    </location>
</feature>
<name>A0A409YFX6_9AGAR</name>
<dbReference type="GO" id="GO:0000123">
    <property type="term" value="C:histone acetyltransferase complex"/>
    <property type="evidence" value="ECO:0007669"/>
    <property type="project" value="UniProtKB-ARBA"/>
</dbReference>
<feature type="region of interest" description="Disordered" evidence="1">
    <location>
        <begin position="672"/>
        <end position="897"/>
    </location>
</feature>
<feature type="compositionally biased region" description="Basic residues" evidence="1">
    <location>
        <begin position="414"/>
        <end position="423"/>
    </location>
</feature>
<feature type="domain" description="PEHE" evidence="2">
    <location>
        <begin position="105"/>
        <end position="246"/>
    </location>
</feature>
<organism evidence="3 4">
    <name type="scientific">Panaeolus cyanescens</name>
    <dbReference type="NCBI Taxonomy" id="181874"/>
    <lineage>
        <taxon>Eukaryota</taxon>
        <taxon>Fungi</taxon>
        <taxon>Dikarya</taxon>
        <taxon>Basidiomycota</taxon>
        <taxon>Agaricomycotina</taxon>
        <taxon>Agaricomycetes</taxon>
        <taxon>Agaricomycetidae</taxon>
        <taxon>Agaricales</taxon>
        <taxon>Agaricineae</taxon>
        <taxon>Galeropsidaceae</taxon>
        <taxon>Panaeolus</taxon>
    </lineage>
</organism>
<feature type="compositionally biased region" description="Basic and acidic residues" evidence="1">
    <location>
        <begin position="277"/>
        <end position="290"/>
    </location>
</feature>
<evidence type="ECO:0000313" key="4">
    <source>
        <dbReference type="Proteomes" id="UP000284842"/>
    </source>
</evidence>
<dbReference type="InterPro" id="IPR029332">
    <property type="entry name" value="PEHE_dom"/>
</dbReference>
<reference evidence="3 4" key="1">
    <citation type="journal article" date="2018" name="Evol. Lett.">
        <title>Horizontal gene cluster transfer increased hallucinogenic mushroom diversity.</title>
        <authorList>
            <person name="Reynolds H.T."/>
            <person name="Vijayakumar V."/>
            <person name="Gluck-Thaler E."/>
            <person name="Korotkin H.B."/>
            <person name="Matheny P.B."/>
            <person name="Slot J.C."/>
        </authorList>
    </citation>
    <scope>NUCLEOTIDE SEQUENCE [LARGE SCALE GENOMIC DNA]</scope>
    <source>
        <strain evidence="3 4">2629</strain>
    </source>
</reference>
<feature type="compositionally biased region" description="Pro residues" evidence="1">
    <location>
        <begin position="368"/>
        <end position="379"/>
    </location>
</feature>
<dbReference type="EMBL" id="NHTK01001202">
    <property type="protein sequence ID" value="PPR01917.1"/>
    <property type="molecule type" value="Genomic_DNA"/>
</dbReference>
<dbReference type="SMART" id="SM01300">
    <property type="entry name" value="PEHE"/>
    <property type="match status" value="1"/>
</dbReference>
<dbReference type="OrthoDB" id="2555515at2759"/>
<proteinExistence type="predicted"/>
<feature type="region of interest" description="Disordered" evidence="1">
    <location>
        <begin position="1"/>
        <end position="35"/>
    </location>
</feature>
<feature type="region of interest" description="Disordered" evidence="1">
    <location>
        <begin position="123"/>
        <end position="142"/>
    </location>
</feature>
<feature type="compositionally biased region" description="Basic and acidic residues" evidence="1">
    <location>
        <begin position="720"/>
        <end position="741"/>
    </location>
</feature>
<evidence type="ECO:0000256" key="1">
    <source>
        <dbReference type="SAM" id="MobiDB-lite"/>
    </source>
</evidence>
<gene>
    <name evidence="3" type="ORF">CVT24_001256</name>
</gene>
<protein>
    <recommendedName>
        <fullName evidence="2">PEHE domain-containing protein</fullName>
    </recommendedName>
</protein>
<accession>A0A409YFX6</accession>
<dbReference type="Pfam" id="PF15460">
    <property type="entry name" value="SAS4"/>
    <property type="match status" value="1"/>
</dbReference>
<feature type="compositionally biased region" description="Basic and acidic residues" evidence="1">
    <location>
        <begin position="938"/>
        <end position="947"/>
    </location>
</feature>
<feature type="region of interest" description="Disordered" evidence="1">
    <location>
        <begin position="333"/>
        <end position="616"/>
    </location>
</feature>
<dbReference type="InParanoid" id="A0A409YFX6"/>
<dbReference type="Proteomes" id="UP000284842">
    <property type="component" value="Unassembled WGS sequence"/>
</dbReference>
<comment type="caution">
    <text evidence="3">The sequence shown here is derived from an EMBL/GenBank/DDBJ whole genome shotgun (WGS) entry which is preliminary data.</text>
</comment>
<feature type="compositionally biased region" description="Basic and acidic residues" evidence="1">
    <location>
        <begin position="762"/>
        <end position="775"/>
    </location>
</feature>
<feature type="compositionally biased region" description="Basic and acidic residues" evidence="1">
    <location>
        <begin position="456"/>
        <end position="466"/>
    </location>
</feature>
<feature type="region of interest" description="Disordered" evidence="1">
    <location>
        <begin position="266"/>
        <end position="310"/>
    </location>
</feature>
<dbReference type="AlphaFoldDB" id="A0A409YFX6"/>
<dbReference type="STRING" id="181874.A0A409YFX6"/>
<evidence type="ECO:0000313" key="3">
    <source>
        <dbReference type="EMBL" id="PPR01917.1"/>
    </source>
</evidence>
<evidence type="ECO:0000259" key="2">
    <source>
        <dbReference type="SMART" id="SM01300"/>
    </source>
</evidence>
<feature type="compositionally biased region" description="Polar residues" evidence="1">
    <location>
        <begin position="333"/>
        <end position="357"/>
    </location>
</feature>
<feature type="compositionally biased region" description="Polar residues" evidence="1">
    <location>
        <begin position="1"/>
        <end position="13"/>
    </location>
</feature>
<keyword evidence="4" id="KW-1185">Reference proteome</keyword>
<dbReference type="InterPro" id="IPR029184">
    <property type="entry name" value="Sas4_dom"/>
</dbReference>
<feature type="region of interest" description="Disordered" evidence="1">
    <location>
        <begin position="909"/>
        <end position="955"/>
    </location>
</feature>